<feature type="signal peptide" evidence="1">
    <location>
        <begin position="1"/>
        <end position="23"/>
    </location>
</feature>
<evidence type="ECO:0000313" key="3">
    <source>
        <dbReference type="Proteomes" id="UP000054270"/>
    </source>
</evidence>
<name>A0A0D2L641_HYPSF</name>
<dbReference type="AlphaFoldDB" id="A0A0D2L641"/>
<gene>
    <name evidence="2" type="ORF">HYPSUDRAFT_1084446</name>
</gene>
<protein>
    <submittedName>
        <fullName evidence="2">Uncharacterized protein</fullName>
    </submittedName>
</protein>
<feature type="chain" id="PRO_5002246703" evidence="1">
    <location>
        <begin position="24"/>
        <end position="194"/>
    </location>
</feature>
<dbReference type="Proteomes" id="UP000054270">
    <property type="component" value="Unassembled WGS sequence"/>
</dbReference>
<evidence type="ECO:0000256" key="1">
    <source>
        <dbReference type="SAM" id="SignalP"/>
    </source>
</evidence>
<dbReference type="OrthoDB" id="3004933at2759"/>
<proteinExistence type="predicted"/>
<sequence length="194" mass="20767">MFRLPSYITALAALSIFFSFAAAQLSPGSYFIVNVGTGLRVLTGSSKGTVLAQEGFPVTAFPHPISEASESHMFPAQTPDTEILSNHIFTINPAMNTMFNEEAQQFAVVDASDGGSAGSGIILCNTTFPVAPFIPIGNSDWSFQQGSEGTIIALSGRNLAWALQSTAFATQITLQTLNPSDLRQQWFFTAHNLV</sequence>
<keyword evidence="1" id="KW-0732">Signal</keyword>
<keyword evidence="3" id="KW-1185">Reference proteome</keyword>
<accession>A0A0D2L641</accession>
<dbReference type="EMBL" id="KN817550">
    <property type="protein sequence ID" value="KJA22352.1"/>
    <property type="molecule type" value="Genomic_DNA"/>
</dbReference>
<organism evidence="2 3">
    <name type="scientific">Hypholoma sublateritium (strain FD-334 SS-4)</name>
    <dbReference type="NCBI Taxonomy" id="945553"/>
    <lineage>
        <taxon>Eukaryota</taxon>
        <taxon>Fungi</taxon>
        <taxon>Dikarya</taxon>
        <taxon>Basidiomycota</taxon>
        <taxon>Agaricomycotina</taxon>
        <taxon>Agaricomycetes</taxon>
        <taxon>Agaricomycetidae</taxon>
        <taxon>Agaricales</taxon>
        <taxon>Agaricineae</taxon>
        <taxon>Strophariaceae</taxon>
        <taxon>Hypholoma</taxon>
    </lineage>
</organism>
<reference evidence="3" key="1">
    <citation type="submission" date="2014-04" db="EMBL/GenBank/DDBJ databases">
        <title>Evolutionary Origins and Diversification of the Mycorrhizal Mutualists.</title>
        <authorList>
            <consortium name="DOE Joint Genome Institute"/>
            <consortium name="Mycorrhizal Genomics Consortium"/>
            <person name="Kohler A."/>
            <person name="Kuo A."/>
            <person name="Nagy L.G."/>
            <person name="Floudas D."/>
            <person name="Copeland A."/>
            <person name="Barry K.W."/>
            <person name="Cichocki N."/>
            <person name="Veneault-Fourrey C."/>
            <person name="LaButti K."/>
            <person name="Lindquist E.A."/>
            <person name="Lipzen A."/>
            <person name="Lundell T."/>
            <person name="Morin E."/>
            <person name="Murat C."/>
            <person name="Riley R."/>
            <person name="Ohm R."/>
            <person name="Sun H."/>
            <person name="Tunlid A."/>
            <person name="Henrissat B."/>
            <person name="Grigoriev I.V."/>
            <person name="Hibbett D.S."/>
            <person name="Martin F."/>
        </authorList>
    </citation>
    <scope>NUCLEOTIDE SEQUENCE [LARGE SCALE GENOMIC DNA]</scope>
    <source>
        <strain evidence="3">FD-334 SS-4</strain>
    </source>
</reference>
<evidence type="ECO:0000313" key="2">
    <source>
        <dbReference type="EMBL" id="KJA22352.1"/>
    </source>
</evidence>